<dbReference type="InterPro" id="IPR029787">
    <property type="entry name" value="Nucleotide_cyclase"/>
</dbReference>
<evidence type="ECO:0000259" key="4">
    <source>
        <dbReference type="PROSITE" id="PS50125"/>
    </source>
</evidence>
<feature type="domain" description="Guanylate cyclase" evidence="4">
    <location>
        <begin position="91"/>
        <end position="220"/>
    </location>
</feature>
<dbReference type="GO" id="GO:0005737">
    <property type="term" value="C:cytoplasm"/>
    <property type="evidence" value="ECO:0007669"/>
    <property type="project" value="TreeGrafter"/>
</dbReference>
<evidence type="ECO:0000256" key="2">
    <source>
        <dbReference type="ARBA" id="ARBA00022840"/>
    </source>
</evidence>
<dbReference type="PROSITE" id="PS50125">
    <property type="entry name" value="GUANYLATE_CYCLASE_2"/>
    <property type="match status" value="1"/>
</dbReference>
<keyword evidence="6" id="KW-1185">Reference proteome</keyword>
<dbReference type="InterPro" id="IPR001660">
    <property type="entry name" value="SAM"/>
</dbReference>
<keyword evidence="1" id="KW-0547">Nucleotide-binding</keyword>
<dbReference type="InterPro" id="IPR011990">
    <property type="entry name" value="TPR-like_helical_dom_sf"/>
</dbReference>
<dbReference type="Pfam" id="PF13191">
    <property type="entry name" value="AAA_16"/>
    <property type="match status" value="1"/>
</dbReference>
<evidence type="ECO:0000259" key="3">
    <source>
        <dbReference type="PROSITE" id="PS50105"/>
    </source>
</evidence>
<dbReference type="CDD" id="cd07302">
    <property type="entry name" value="CHD"/>
    <property type="match status" value="1"/>
</dbReference>
<feature type="domain" description="SAM" evidence="3">
    <location>
        <begin position="1"/>
        <end position="61"/>
    </location>
</feature>
<dbReference type="Gene3D" id="3.40.50.300">
    <property type="entry name" value="P-loop containing nucleotide triphosphate hydrolases"/>
    <property type="match status" value="1"/>
</dbReference>
<dbReference type="PANTHER" id="PTHR16305:SF28">
    <property type="entry name" value="GUANYLATE CYCLASE DOMAIN-CONTAINING PROTEIN"/>
    <property type="match status" value="1"/>
</dbReference>
<dbReference type="InterPro" id="IPR041664">
    <property type="entry name" value="AAA_16"/>
</dbReference>
<dbReference type="SUPFAM" id="SSF55073">
    <property type="entry name" value="Nucleotide cyclase"/>
    <property type="match status" value="1"/>
</dbReference>
<protein>
    <submittedName>
        <fullName evidence="5">Adenylate cyclase</fullName>
    </submittedName>
</protein>
<dbReference type="InterPro" id="IPR027417">
    <property type="entry name" value="P-loop_NTPase"/>
</dbReference>
<dbReference type="SMART" id="SM00454">
    <property type="entry name" value="SAM"/>
    <property type="match status" value="1"/>
</dbReference>
<comment type="caution">
    <text evidence="5">The sequence shown here is derived from an EMBL/GenBank/DDBJ whole genome shotgun (WGS) entry which is preliminary data.</text>
</comment>
<evidence type="ECO:0000313" key="5">
    <source>
        <dbReference type="EMBL" id="GEO17570.1"/>
    </source>
</evidence>
<dbReference type="InterPro" id="IPR013761">
    <property type="entry name" value="SAM/pointed_sf"/>
</dbReference>
<dbReference type="InterPro" id="IPR001054">
    <property type="entry name" value="A/G_cyclase"/>
</dbReference>
<dbReference type="CDD" id="cd09487">
    <property type="entry name" value="SAM_superfamily"/>
    <property type="match status" value="1"/>
</dbReference>
<proteinExistence type="predicted"/>
<dbReference type="Proteomes" id="UP000321085">
    <property type="component" value="Unassembled WGS sequence"/>
</dbReference>
<dbReference type="SUPFAM" id="SSF47769">
    <property type="entry name" value="SAM/Pointed domain"/>
    <property type="match status" value="1"/>
</dbReference>
<dbReference type="GO" id="GO:0009190">
    <property type="term" value="P:cyclic nucleotide biosynthetic process"/>
    <property type="evidence" value="ECO:0007669"/>
    <property type="project" value="InterPro"/>
</dbReference>
<keyword evidence="2" id="KW-0067">ATP-binding</keyword>
<name>A0A512C060_9HYPH</name>
<dbReference type="GO" id="GO:0035556">
    <property type="term" value="P:intracellular signal transduction"/>
    <property type="evidence" value="ECO:0007669"/>
    <property type="project" value="InterPro"/>
</dbReference>
<dbReference type="SUPFAM" id="SSF52540">
    <property type="entry name" value="P-loop containing nucleoside triphosphate hydrolases"/>
    <property type="match status" value="1"/>
</dbReference>
<accession>A0A512C060</accession>
<dbReference type="Gene3D" id="1.25.40.10">
    <property type="entry name" value="Tetratricopeptide repeat domain"/>
    <property type="match status" value="1"/>
</dbReference>
<evidence type="ECO:0000256" key="1">
    <source>
        <dbReference type="ARBA" id="ARBA00022741"/>
    </source>
</evidence>
<dbReference type="AlphaFoldDB" id="A0A512C060"/>
<sequence length="1113" mass="122443">MDVGAWLRSLDLSQYEQAFRDNAIDPTLLPTLTAEDLREIGVTPLGHRKRLLEAIAALREDSARQSVPAANTFSHPVSIPPDEQAERRQITVMFVDLIGSTALASRLDPEEMRELIRSFQDRVAGNVARFDGHLAKFMGDGALAYFGWPQAHEDDAERAAWAGLSVVAAIADLHTPSGEVLAARAGIATGLVVVGDLIGRGEARERAVVGEAPNHAARLQAVAKPGTVVIDEPTRQLLNGLFEIEGLGPTQLKGIAEPVGAFTLGAEKVAPSRFDAHSAAVRPLVGRESELGLLVQRWRQARAGEGQGVLLLGEAGIGKSRIVRALTDALREEDYIGLRYQGSPLHTDQALWPIGQQLAFAAGIGPNDDTHTRLTKLYLLLKQAAEVCEDTLHLIAAVTGLVGADAGMTKHAPRQRLDWTLDTLLDQLLGWARQRPVLVVVEDAHWLDPTTLELFDQALGRTARMPVLILLTSRLDHAPQLVAHPQLTRLTLNRLSREATAQIATDVVGRPLPAHITETILDHADGVPLYAEELAKAVLDARKLDEYDVSVQSGTAIPSSLQGLLMARLDRLGPAKEVAQIAACIGREFNHALLAEVTALPESDLNKAMDLLASAELVFRRGTPPEAQYTFKHALLRDAAHESLLRARRRSVHQRIATVLDQAAAQGAEVSSEVLAYHYEEAGVVEAATRQWLTAGRRNAHRAANIEAIRCFERALRDLKELSAAETARRLELDVQLALVPVLMSVGFADQRTAEAAQRALALCEELGVTDRVLPLLFSQFSYCTSSAQLGRALEIASRIVALGDSSGETLPQLVGHRAVGFCWSWLGDLAMAERELETALRLAGTVQMPDLAFELGHDPRITAQAYLGSVKLRLGDITYARRLVTDALDEAKRLDHTLTLALILRHSSIFEAFVGNYKEVQRLASGLRDICVERDVRQWRYLAEVMFLWASYRTGEKVEPDRISDAFERHRESGFLLNMPFYLLLVADAFSVAEDRARSDGMLREALVLAETTGELWARPELHRHRACYALTGSTVPTERAEQWLSDALHDARQQGDRIAELRASHDLARLWAEQGERQKAHDLLAPICRWFDRRGDLHDFDEARALLDTLP</sequence>
<dbReference type="Pfam" id="PF00536">
    <property type="entry name" value="SAM_1"/>
    <property type="match status" value="1"/>
</dbReference>
<reference evidence="5 6" key="1">
    <citation type="submission" date="2019-07" db="EMBL/GenBank/DDBJ databases">
        <title>Whole genome shotgun sequence of Microvirga aerophila NBRC 106136.</title>
        <authorList>
            <person name="Hosoyama A."/>
            <person name="Uohara A."/>
            <person name="Ohji S."/>
            <person name="Ichikawa N."/>
        </authorList>
    </citation>
    <scope>NUCLEOTIDE SEQUENCE [LARGE SCALE GENOMIC DNA]</scope>
    <source>
        <strain evidence="5 6">NBRC 106136</strain>
    </source>
</reference>
<dbReference type="Gene3D" id="3.30.70.1230">
    <property type="entry name" value="Nucleotide cyclase"/>
    <property type="match status" value="1"/>
</dbReference>
<dbReference type="Pfam" id="PF00211">
    <property type="entry name" value="Guanylate_cyc"/>
    <property type="match status" value="1"/>
</dbReference>
<organism evidence="5 6">
    <name type="scientific">Microvirga aerophila</name>
    <dbReference type="NCBI Taxonomy" id="670291"/>
    <lineage>
        <taxon>Bacteria</taxon>
        <taxon>Pseudomonadati</taxon>
        <taxon>Pseudomonadota</taxon>
        <taxon>Alphaproteobacteria</taxon>
        <taxon>Hyphomicrobiales</taxon>
        <taxon>Methylobacteriaceae</taxon>
        <taxon>Microvirga</taxon>
    </lineage>
</organism>
<gene>
    <name evidence="5" type="primary">cyaI3_3</name>
    <name evidence="5" type="ORF">MAE02_52660</name>
</gene>
<dbReference type="Gene3D" id="1.10.150.50">
    <property type="entry name" value="Transcription Factor, Ets-1"/>
    <property type="match status" value="1"/>
</dbReference>
<evidence type="ECO:0000313" key="6">
    <source>
        <dbReference type="Proteomes" id="UP000321085"/>
    </source>
</evidence>
<dbReference type="RefSeq" id="WP_162815709.1">
    <property type="nucleotide sequence ID" value="NZ_BJYU01000111.1"/>
</dbReference>
<dbReference type="EMBL" id="BJYU01000111">
    <property type="protein sequence ID" value="GEO17570.1"/>
    <property type="molecule type" value="Genomic_DNA"/>
</dbReference>
<dbReference type="PROSITE" id="PS50105">
    <property type="entry name" value="SAM_DOMAIN"/>
    <property type="match status" value="1"/>
</dbReference>
<dbReference type="GO" id="GO:0004016">
    <property type="term" value="F:adenylate cyclase activity"/>
    <property type="evidence" value="ECO:0007669"/>
    <property type="project" value="UniProtKB-ARBA"/>
</dbReference>
<dbReference type="SMART" id="SM00044">
    <property type="entry name" value="CYCc"/>
    <property type="match status" value="1"/>
</dbReference>
<dbReference type="PANTHER" id="PTHR16305">
    <property type="entry name" value="TESTICULAR SOLUBLE ADENYLYL CYCLASE"/>
    <property type="match status" value="1"/>
</dbReference>
<dbReference type="GO" id="GO:0005524">
    <property type="term" value="F:ATP binding"/>
    <property type="evidence" value="ECO:0007669"/>
    <property type="project" value="UniProtKB-KW"/>
</dbReference>